<reference evidence="2 3" key="1">
    <citation type="journal article" date="2013" name="J. Microbiol. Biotechnol.">
        <title>Novosphingobium ginsenosidimutans sp. nov., with the ability to convert ginsenoside.</title>
        <authorList>
            <person name="Kim J.K."/>
            <person name="He D."/>
            <person name="Liu Q.M."/>
            <person name="Park H.Y."/>
            <person name="Jung M.S."/>
            <person name="Yoon M.H."/>
            <person name="Kim S.C."/>
            <person name="Im W.T."/>
        </authorList>
    </citation>
    <scope>NUCLEOTIDE SEQUENCE [LARGE SCALE GENOMIC DNA]</scope>
    <source>
        <strain evidence="2 3">FW-6</strain>
    </source>
</reference>
<sequence>MTTVASNGAQARRDPFFARSGLVIAAVILLSFPLTYYIPLVTGTKTFSLLRHLHGLAFFAWTGLYVLQTQLAVRGHVRLHREVGLAGIALAGAMLPLGLWMAIAAIEGRIASGYPLPFEWAIYNLVDILVFSLLMGWAIFETRRRIDWHRRLAFIAILNLMGPAASRWFLEMPLPYPWLDMAPNLFADAALIVLALHDRRTLGKVHPITCLAAAVLVPIHIAEPFVARTAWWNGLAPSLFGFG</sequence>
<proteinExistence type="predicted"/>
<feature type="transmembrane region" description="Helical" evidence="1">
    <location>
        <begin position="85"/>
        <end position="106"/>
    </location>
</feature>
<keyword evidence="1" id="KW-1133">Transmembrane helix</keyword>
<keyword evidence="1" id="KW-0472">Membrane</keyword>
<name>A0A5B8S6Q7_9SPHN</name>
<gene>
    <name evidence="2" type="ORF">FRF71_14465</name>
</gene>
<accession>A0A5B8S6Q7</accession>
<feature type="transmembrane region" description="Helical" evidence="1">
    <location>
        <begin position="176"/>
        <end position="196"/>
    </location>
</feature>
<feature type="transmembrane region" description="Helical" evidence="1">
    <location>
        <begin position="121"/>
        <end position="140"/>
    </location>
</feature>
<feature type="transmembrane region" description="Helical" evidence="1">
    <location>
        <begin position="208"/>
        <end position="227"/>
    </location>
</feature>
<organism evidence="2 3">
    <name type="scientific">Novosphingobium ginsenosidimutans</name>
    <dbReference type="NCBI Taxonomy" id="1176536"/>
    <lineage>
        <taxon>Bacteria</taxon>
        <taxon>Pseudomonadati</taxon>
        <taxon>Pseudomonadota</taxon>
        <taxon>Alphaproteobacteria</taxon>
        <taxon>Sphingomonadales</taxon>
        <taxon>Sphingomonadaceae</taxon>
        <taxon>Novosphingobium</taxon>
    </lineage>
</organism>
<evidence type="ECO:0000313" key="2">
    <source>
        <dbReference type="EMBL" id="QEA17241.1"/>
    </source>
</evidence>
<feature type="transmembrane region" description="Helical" evidence="1">
    <location>
        <begin position="152"/>
        <end position="170"/>
    </location>
</feature>
<dbReference type="KEGG" id="ngf:FRF71_14465"/>
<dbReference type="OrthoDB" id="648493at2"/>
<dbReference type="AlphaFoldDB" id="A0A5B8S6Q7"/>
<dbReference type="EMBL" id="CP042345">
    <property type="protein sequence ID" value="QEA17241.1"/>
    <property type="molecule type" value="Genomic_DNA"/>
</dbReference>
<protein>
    <submittedName>
        <fullName evidence="2">Uncharacterized protein</fullName>
    </submittedName>
</protein>
<keyword evidence="1" id="KW-0812">Transmembrane</keyword>
<keyword evidence="3" id="KW-1185">Reference proteome</keyword>
<feature type="transmembrane region" description="Helical" evidence="1">
    <location>
        <begin position="52"/>
        <end position="73"/>
    </location>
</feature>
<feature type="transmembrane region" description="Helical" evidence="1">
    <location>
        <begin position="21"/>
        <end position="40"/>
    </location>
</feature>
<dbReference type="Proteomes" id="UP000321172">
    <property type="component" value="Chromosome"/>
</dbReference>
<evidence type="ECO:0000256" key="1">
    <source>
        <dbReference type="SAM" id="Phobius"/>
    </source>
</evidence>
<dbReference type="RefSeq" id="WP_147091320.1">
    <property type="nucleotide sequence ID" value="NZ_BAABJD010000002.1"/>
</dbReference>
<evidence type="ECO:0000313" key="3">
    <source>
        <dbReference type="Proteomes" id="UP000321172"/>
    </source>
</evidence>